<keyword evidence="1" id="KW-0472">Membrane</keyword>
<evidence type="ECO:0000256" key="1">
    <source>
        <dbReference type="SAM" id="Phobius"/>
    </source>
</evidence>
<feature type="transmembrane region" description="Helical" evidence="1">
    <location>
        <begin position="9"/>
        <end position="42"/>
    </location>
</feature>
<evidence type="ECO:0008006" key="3">
    <source>
        <dbReference type="Google" id="ProtNLM"/>
    </source>
</evidence>
<gene>
    <name evidence="2" type="ORF">MtrDRAFT_AC149130g43v2</name>
</gene>
<reference evidence="2" key="2">
    <citation type="submission" date="2007-03" db="EMBL/GenBank/DDBJ databases">
        <authorList>
            <consortium name="The International Medicago Genome Annotation Group"/>
        </authorList>
    </citation>
    <scope>NUCLEOTIDE SEQUENCE</scope>
</reference>
<keyword evidence="1" id="KW-1133">Transmembrane helix</keyword>
<keyword evidence="1" id="KW-0812">Transmembrane</keyword>
<dbReference type="EMBL" id="AC149130">
    <property type="protein sequence ID" value="ABD28643.2"/>
    <property type="molecule type" value="Genomic_DNA"/>
</dbReference>
<accession>Q2HUM0</accession>
<name>Q2HUM0_MEDTR</name>
<dbReference type="AlphaFoldDB" id="Q2HUM0"/>
<reference evidence="2" key="1">
    <citation type="submission" date="2004-07" db="EMBL/GenBank/DDBJ databases">
        <authorList>
            <person name="Town C.D."/>
        </authorList>
    </citation>
    <scope>NUCLEOTIDE SEQUENCE</scope>
</reference>
<proteinExistence type="predicted"/>
<evidence type="ECO:0000313" key="2">
    <source>
        <dbReference type="EMBL" id="ABD28643.2"/>
    </source>
</evidence>
<protein>
    <recommendedName>
        <fullName evidence="3">Transmembrane protein</fullName>
    </recommendedName>
</protein>
<organism evidence="2">
    <name type="scientific">Medicago truncatula</name>
    <name type="common">Barrel medic</name>
    <name type="synonym">Medicago tribuloides</name>
    <dbReference type="NCBI Taxonomy" id="3880"/>
    <lineage>
        <taxon>Eukaryota</taxon>
        <taxon>Viridiplantae</taxon>
        <taxon>Streptophyta</taxon>
        <taxon>Embryophyta</taxon>
        <taxon>Tracheophyta</taxon>
        <taxon>Spermatophyta</taxon>
        <taxon>Magnoliopsida</taxon>
        <taxon>eudicotyledons</taxon>
        <taxon>Gunneridae</taxon>
        <taxon>Pentapetalae</taxon>
        <taxon>rosids</taxon>
        <taxon>fabids</taxon>
        <taxon>Fabales</taxon>
        <taxon>Fabaceae</taxon>
        <taxon>Papilionoideae</taxon>
        <taxon>50 kb inversion clade</taxon>
        <taxon>NPAAA clade</taxon>
        <taxon>Hologalegina</taxon>
        <taxon>IRL clade</taxon>
        <taxon>Trifolieae</taxon>
        <taxon>Medicago</taxon>
    </lineage>
</organism>
<sequence>MIFTYIKFFLVFFVISSSECGIVLFIVCLISCPVAVFVWFLLKDQNQSVTDSINDFGVKVADSKACISSSTALLLTESERPSLTRDGRLRKLIGEVMAIYGLVKVK</sequence>